<keyword evidence="1" id="KW-0175">Coiled coil</keyword>
<evidence type="ECO:0000256" key="1">
    <source>
        <dbReference type="SAM" id="Coils"/>
    </source>
</evidence>
<dbReference type="AlphaFoldDB" id="A0A259TV01"/>
<evidence type="ECO:0000313" key="4">
    <source>
        <dbReference type="Proteomes" id="UP000216446"/>
    </source>
</evidence>
<dbReference type="RefSeq" id="WP_094545190.1">
    <property type="nucleotide sequence ID" value="NZ_MQWB01000001.1"/>
</dbReference>
<dbReference type="Proteomes" id="UP000216446">
    <property type="component" value="Unassembled WGS sequence"/>
</dbReference>
<sequence>MEPDRQAAPPSPPIDPAPPSDGGALARLRERVEAAVQEILRLRQENTRLAERVAEIGDASGPGLQLGDRDPAELRASIQGFIDAVDAALAAELDKSR</sequence>
<reference evidence="3 4" key="1">
    <citation type="submission" date="2016-11" db="EMBL/GenBank/DDBJ databases">
        <title>Study of marine rhodopsin-containing bacteria.</title>
        <authorList>
            <person name="Yoshizawa S."/>
            <person name="Kumagai Y."/>
            <person name="Kogure K."/>
        </authorList>
    </citation>
    <scope>NUCLEOTIDE SEQUENCE [LARGE SCALE GENOMIC DNA]</scope>
    <source>
        <strain evidence="3 4">SG-29</strain>
    </source>
</reference>
<dbReference type="InParanoid" id="A0A259TV01"/>
<feature type="region of interest" description="Disordered" evidence="2">
    <location>
        <begin position="1"/>
        <end position="23"/>
    </location>
</feature>
<dbReference type="EMBL" id="MQWB01000001">
    <property type="protein sequence ID" value="OZC01573.1"/>
    <property type="molecule type" value="Genomic_DNA"/>
</dbReference>
<evidence type="ECO:0000313" key="3">
    <source>
        <dbReference type="EMBL" id="OZC01573.1"/>
    </source>
</evidence>
<feature type="compositionally biased region" description="Pro residues" evidence="2">
    <location>
        <begin position="9"/>
        <end position="19"/>
    </location>
</feature>
<gene>
    <name evidence="3" type="ORF">BSZ36_00370</name>
</gene>
<evidence type="ECO:0000256" key="2">
    <source>
        <dbReference type="SAM" id="MobiDB-lite"/>
    </source>
</evidence>
<accession>A0A259TV01</accession>
<feature type="coiled-coil region" evidence="1">
    <location>
        <begin position="25"/>
        <end position="52"/>
    </location>
</feature>
<organism evidence="3 4">
    <name type="scientific">Rubricoccus marinus</name>
    <dbReference type="NCBI Taxonomy" id="716817"/>
    <lineage>
        <taxon>Bacteria</taxon>
        <taxon>Pseudomonadati</taxon>
        <taxon>Rhodothermota</taxon>
        <taxon>Rhodothermia</taxon>
        <taxon>Rhodothermales</taxon>
        <taxon>Rubricoccaceae</taxon>
        <taxon>Rubricoccus</taxon>
    </lineage>
</organism>
<keyword evidence="4" id="KW-1185">Reference proteome</keyword>
<proteinExistence type="predicted"/>
<protein>
    <submittedName>
        <fullName evidence="3">Uncharacterized protein</fullName>
    </submittedName>
</protein>
<comment type="caution">
    <text evidence="3">The sequence shown here is derived from an EMBL/GenBank/DDBJ whole genome shotgun (WGS) entry which is preliminary data.</text>
</comment>
<name>A0A259TV01_9BACT</name>